<dbReference type="InterPro" id="IPR039713">
    <property type="entry name" value="At2g23090-like"/>
</dbReference>
<organism evidence="2 3">
    <name type="scientific">Dendrobium thyrsiflorum</name>
    <name type="common">Pinecone-like raceme dendrobium</name>
    <name type="synonym">Orchid</name>
    <dbReference type="NCBI Taxonomy" id="117978"/>
    <lineage>
        <taxon>Eukaryota</taxon>
        <taxon>Viridiplantae</taxon>
        <taxon>Streptophyta</taxon>
        <taxon>Embryophyta</taxon>
        <taxon>Tracheophyta</taxon>
        <taxon>Spermatophyta</taxon>
        <taxon>Magnoliopsida</taxon>
        <taxon>Liliopsida</taxon>
        <taxon>Asparagales</taxon>
        <taxon>Orchidaceae</taxon>
        <taxon>Epidendroideae</taxon>
        <taxon>Malaxideae</taxon>
        <taxon>Dendrobiinae</taxon>
        <taxon>Dendrobium</taxon>
    </lineage>
</organism>
<sequence length="83" mass="9854">MGSGHVRRMEEKWEFHPRYMGETWRDHYIRYIGGGRSCWGGGDPRCKICMQTFMCTTSESKCKEHFEAKHPKNELSQCFPHLK</sequence>
<evidence type="ECO:0000259" key="1">
    <source>
        <dbReference type="Pfam" id="PF12907"/>
    </source>
</evidence>
<dbReference type="InterPro" id="IPR039438">
    <property type="entry name" value="At2g23090-like_Znf"/>
</dbReference>
<dbReference type="InterPro" id="IPR026939">
    <property type="entry name" value="ZNF706/At2g23090_sf"/>
</dbReference>
<dbReference type="Gene3D" id="4.10.1050.10">
    <property type="entry name" value="At2g23090-like"/>
    <property type="match status" value="1"/>
</dbReference>
<dbReference type="Pfam" id="PF12907">
    <property type="entry name" value="zf-met2"/>
    <property type="match status" value="1"/>
</dbReference>
<dbReference type="AlphaFoldDB" id="A0ABD0VVH8"/>
<keyword evidence="3" id="KW-1185">Reference proteome</keyword>
<dbReference type="SUPFAM" id="SSF118359">
    <property type="entry name" value="Expressed protein At2g23090/F21P24.15"/>
    <property type="match status" value="1"/>
</dbReference>
<feature type="domain" description="At2g23090-like zinc-binding" evidence="1">
    <location>
        <begin position="46"/>
        <end position="82"/>
    </location>
</feature>
<gene>
    <name evidence="2" type="ORF">M5K25_003098</name>
</gene>
<reference evidence="2 3" key="1">
    <citation type="journal article" date="2024" name="Plant Biotechnol. J.">
        <title>Dendrobium thyrsiflorum genome and its molecular insights into genes involved in important horticultural traits.</title>
        <authorList>
            <person name="Chen B."/>
            <person name="Wang J.Y."/>
            <person name="Zheng P.J."/>
            <person name="Li K.L."/>
            <person name="Liang Y.M."/>
            <person name="Chen X.F."/>
            <person name="Zhang C."/>
            <person name="Zhao X."/>
            <person name="He X."/>
            <person name="Zhang G.Q."/>
            <person name="Liu Z.J."/>
            <person name="Xu Q."/>
        </authorList>
    </citation>
    <scope>NUCLEOTIDE SEQUENCE [LARGE SCALE GENOMIC DNA]</scope>
    <source>
        <strain evidence="2">GZMU011</strain>
    </source>
</reference>
<dbReference type="PANTHER" id="PTHR33788">
    <property type="entry name" value="OS07G0114300 PROTEIN"/>
    <property type="match status" value="1"/>
</dbReference>
<dbReference type="Proteomes" id="UP001552299">
    <property type="component" value="Unassembled WGS sequence"/>
</dbReference>
<dbReference type="PANTHER" id="PTHR33788:SF1">
    <property type="entry name" value="ZINC-BINDING PROTEIN"/>
    <property type="match status" value="1"/>
</dbReference>
<evidence type="ECO:0000313" key="2">
    <source>
        <dbReference type="EMBL" id="KAL0926846.1"/>
    </source>
</evidence>
<protein>
    <recommendedName>
        <fullName evidence="1">At2g23090-like zinc-binding domain-containing protein</fullName>
    </recommendedName>
</protein>
<dbReference type="EMBL" id="JANQDX010000003">
    <property type="protein sequence ID" value="KAL0926846.1"/>
    <property type="molecule type" value="Genomic_DNA"/>
</dbReference>
<comment type="caution">
    <text evidence="2">The sequence shown here is derived from an EMBL/GenBank/DDBJ whole genome shotgun (WGS) entry which is preliminary data.</text>
</comment>
<name>A0ABD0VVH8_DENTH</name>
<accession>A0ABD0VVH8</accession>
<evidence type="ECO:0000313" key="3">
    <source>
        <dbReference type="Proteomes" id="UP001552299"/>
    </source>
</evidence>
<proteinExistence type="predicted"/>